<keyword evidence="2" id="KW-0489">Methyltransferase</keyword>
<evidence type="ECO:0000313" key="4">
    <source>
        <dbReference type="Proteomes" id="UP000077659"/>
    </source>
</evidence>
<keyword evidence="2" id="KW-0808">Transferase</keyword>
<organism evidence="3 4">
    <name type="scientific">Xanthomonas floridensis</name>
    <dbReference type="NCBI Taxonomy" id="1843580"/>
    <lineage>
        <taxon>Bacteria</taxon>
        <taxon>Pseudomonadati</taxon>
        <taxon>Pseudomonadota</taxon>
        <taxon>Gammaproteobacteria</taxon>
        <taxon>Lysobacterales</taxon>
        <taxon>Lysobacteraceae</taxon>
        <taxon>Xanthomonas</taxon>
    </lineage>
</organism>
<dbReference type="InterPro" id="IPR013216">
    <property type="entry name" value="Methyltransf_11"/>
</dbReference>
<evidence type="ECO:0000313" key="5">
    <source>
        <dbReference type="Proteomes" id="UP001303614"/>
    </source>
</evidence>
<dbReference type="GO" id="GO:0032259">
    <property type="term" value="P:methylation"/>
    <property type="evidence" value="ECO:0007669"/>
    <property type="project" value="UniProtKB-KW"/>
</dbReference>
<dbReference type="OrthoDB" id="932345at2"/>
<dbReference type="SUPFAM" id="SSF53335">
    <property type="entry name" value="S-adenosyl-L-methionine-dependent methyltransferases"/>
    <property type="match status" value="1"/>
</dbReference>
<proteinExistence type="predicted"/>
<name>A0A1A9MAM1_9XANT</name>
<evidence type="ECO:0000259" key="1">
    <source>
        <dbReference type="Pfam" id="PF08241"/>
    </source>
</evidence>
<dbReference type="Pfam" id="PF08241">
    <property type="entry name" value="Methyltransf_11"/>
    <property type="match status" value="1"/>
</dbReference>
<dbReference type="Gene3D" id="3.40.50.150">
    <property type="entry name" value="Vaccinia Virus protein VP39"/>
    <property type="match status" value="1"/>
</dbReference>
<evidence type="ECO:0000313" key="3">
    <source>
        <dbReference type="EMBL" id="OAG66677.1"/>
    </source>
</evidence>
<dbReference type="EMBL" id="JAYFSO010000026">
    <property type="protein sequence ID" value="MEA5125711.1"/>
    <property type="molecule type" value="Genomic_DNA"/>
</dbReference>
<sequence>MGLSAQADYNDAASLSARLRARRLRVFLEMVRACHLRQGHCRVIDVGGTLAYWAHVPDAFFAQHACEVTVVNLDDSPPPATRTHLRSQWGDGCALGYADNAFDIAHSNSVIEHVGDAARMRAFADQIRRVAPQYYVQTPNYWFPIEPHYLAPGIQFLPRAWQAELLYRFPLGRIDRPQTRAQARCFVDEIRLLRRREMARLFPEATLIAERWYGLNKSWIAVRR</sequence>
<dbReference type="STRING" id="1843580.A7D17_20260"/>
<dbReference type="AlphaFoldDB" id="A0A1A9MAM1"/>
<dbReference type="Proteomes" id="UP001303614">
    <property type="component" value="Unassembled WGS sequence"/>
</dbReference>
<evidence type="ECO:0000313" key="2">
    <source>
        <dbReference type="EMBL" id="MEA5125711.1"/>
    </source>
</evidence>
<keyword evidence="5" id="KW-1185">Reference proteome</keyword>
<dbReference type="EMBL" id="LXNG01000024">
    <property type="protein sequence ID" value="OAG66677.1"/>
    <property type="molecule type" value="Genomic_DNA"/>
</dbReference>
<dbReference type="RefSeq" id="WP_064509817.1">
    <property type="nucleotide sequence ID" value="NZ_JAYFSN010000027.1"/>
</dbReference>
<dbReference type="EC" id="2.1.-.-" evidence="2"/>
<accession>A0A1A9MAM1</accession>
<feature type="domain" description="Methyltransferase type 11" evidence="1">
    <location>
        <begin position="61"/>
        <end position="130"/>
    </location>
</feature>
<dbReference type="GO" id="GO:0008757">
    <property type="term" value="F:S-adenosylmethionine-dependent methyltransferase activity"/>
    <property type="evidence" value="ECO:0007669"/>
    <property type="project" value="InterPro"/>
</dbReference>
<dbReference type="Proteomes" id="UP000077659">
    <property type="component" value="Unassembled WGS sequence"/>
</dbReference>
<reference evidence="3 4" key="1">
    <citation type="submission" date="2016-05" db="EMBL/GenBank/DDBJ databases">
        <title>Pathogenic, phenotypic and molecular characterisation of Xanthomonas nasturtii sp. nov. and Xanthomonas floridensis sp. nov., new species of Xanthomonas associated with watercress production in Florida.</title>
        <authorList>
            <person name="Vicente J.G."/>
            <person name="Rothwell S."/>
            <person name="Holub E.B."/>
            <person name="Studholme D.J."/>
        </authorList>
    </citation>
    <scope>NUCLEOTIDE SEQUENCE [LARGE SCALE GENOMIC DNA]</scope>
    <source>
        <strain evidence="3 4">WHRI 8848</strain>
    </source>
</reference>
<dbReference type="InterPro" id="IPR029063">
    <property type="entry name" value="SAM-dependent_MTases_sf"/>
</dbReference>
<gene>
    <name evidence="3" type="ORF">A7D17_20260</name>
    <name evidence="2" type="ORF">VB146_18030</name>
</gene>
<comment type="caution">
    <text evidence="3">The sequence shown here is derived from an EMBL/GenBank/DDBJ whole genome shotgun (WGS) entry which is preliminary data.</text>
</comment>
<reference evidence="2 5" key="2">
    <citation type="submission" date="2023-12" db="EMBL/GenBank/DDBJ databases">
        <title>Genome sequencing of Xanthomonas floridensis.</title>
        <authorList>
            <person name="Greer S."/>
            <person name="Harrison J."/>
            <person name="Grant M."/>
            <person name="Vicente J."/>
            <person name="Studholme D."/>
        </authorList>
    </citation>
    <scope>NUCLEOTIDE SEQUENCE [LARGE SCALE GENOMIC DNA]</scope>
    <source>
        <strain evidence="2 5">WHRI 8848</strain>
    </source>
</reference>
<protein>
    <submittedName>
        <fullName evidence="2">Class I SAM-dependent methyltransferase</fullName>
        <ecNumber evidence="2">2.1.-.-</ecNumber>
    </submittedName>
</protein>